<name>A0A816W4X5_9BILA</name>
<dbReference type="Proteomes" id="UP000663887">
    <property type="component" value="Unassembled WGS sequence"/>
</dbReference>
<protein>
    <submittedName>
        <fullName evidence="2">Uncharacterized protein</fullName>
    </submittedName>
</protein>
<evidence type="ECO:0000313" key="3">
    <source>
        <dbReference type="EMBL" id="CAF2184696.1"/>
    </source>
</evidence>
<sequence>MAKKPEEPIDHLSEKIVLGRLCEEVQRKNVFDENNDQQEKLMMLVDFINENAEAAFVIQYKNYGFNKVYNEDLAKDVCIFNNLFK</sequence>
<evidence type="ECO:0000313" key="4">
    <source>
        <dbReference type="Proteomes" id="UP000663887"/>
    </source>
</evidence>
<dbReference type="AlphaFoldDB" id="A0A816W4X5"/>
<dbReference type="EMBL" id="CAJNRE010018952">
    <property type="protein sequence ID" value="CAF2184696.1"/>
    <property type="molecule type" value="Genomic_DNA"/>
</dbReference>
<reference evidence="2" key="1">
    <citation type="submission" date="2021-02" db="EMBL/GenBank/DDBJ databases">
        <authorList>
            <person name="Nowell W R."/>
        </authorList>
    </citation>
    <scope>NUCLEOTIDE SEQUENCE</scope>
</reference>
<organism evidence="2 4">
    <name type="scientific">Rotaria magnacalcarata</name>
    <dbReference type="NCBI Taxonomy" id="392030"/>
    <lineage>
        <taxon>Eukaryota</taxon>
        <taxon>Metazoa</taxon>
        <taxon>Spiralia</taxon>
        <taxon>Gnathifera</taxon>
        <taxon>Rotifera</taxon>
        <taxon>Eurotatoria</taxon>
        <taxon>Bdelloidea</taxon>
        <taxon>Philodinida</taxon>
        <taxon>Philodinidae</taxon>
        <taxon>Rotaria</taxon>
    </lineage>
</organism>
<proteinExistence type="predicted"/>
<accession>A0A816W4X5</accession>
<gene>
    <name evidence="3" type="ORF">MBJ925_LOCUS34549</name>
    <name evidence="1" type="ORF">WKI299_LOCUS18850</name>
    <name evidence="2" type="ORF">XDN619_LOCUS24263</name>
</gene>
<dbReference type="Proteomes" id="UP000663856">
    <property type="component" value="Unassembled WGS sequence"/>
</dbReference>
<dbReference type="EMBL" id="CAJNRG010011057">
    <property type="protein sequence ID" value="CAF2128548.1"/>
    <property type="molecule type" value="Genomic_DNA"/>
</dbReference>
<dbReference type="EMBL" id="CAJNRF010007725">
    <property type="protein sequence ID" value="CAF2094287.1"/>
    <property type="molecule type" value="Genomic_DNA"/>
</dbReference>
<evidence type="ECO:0000313" key="2">
    <source>
        <dbReference type="EMBL" id="CAF2128548.1"/>
    </source>
</evidence>
<dbReference type="Proteomes" id="UP000663824">
    <property type="component" value="Unassembled WGS sequence"/>
</dbReference>
<evidence type="ECO:0000313" key="1">
    <source>
        <dbReference type="EMBL" id="CAF2094287.1"/>
    </source>
</evidence>
<comment type="caution">
    <text evidence="2">The sequence shown here is derived from an EMBL/GenBank/DDBJ whole genome shotgun (WGS) entry which is preliminary data.</text>
</comment>